<evidence type="ECO:0008006" key="4">
    <source>
        <dbReference type="Google" id="ProtNLM"/>
    </source>
</evidence>
<dbReference type="Proteomes" id="UP000194841">
    <property type="component" value="Unassembled WGS sequence"/>
</dbReference>
<dbReference type="GO" id="GO:0009306">
    <property type="term" value="P:protein secretion"/>
    <property type="evidence" value="ECO:0007669"/>
    <property type="project" value="InterPro"/>
</dbReference>
<dbReference type="Gene3D" id="1.10.40.60">
    <property type="entry name" value="EpsJ-like"/>
    <property type="match status" value="1"/>
</dbReference>
<feature type="transmembrane region" description="Helical" evidence="1">
    <location>
        <begin position="9"/>
        <end position="29"/>
    </location>
</feature>
<evidence type="ECO:0000256" key="1">
    <source>
        <dbReference type="SAM" id="Phobius"/>
    </source>
</evidence>
<keyword evidence="1" id="KW-0472">Membrane</keyword>
<dbReference type="GO" id="GO:0016020">
    <property type="term" value="C:membrane"/>
    <property type="evidence" value="ECO:0007669"/>
    <property type="project" value="InterPro"/>
</dbReference>
<dbReference type="PANTHER" id="PTHR38831:SF1">
    <property type="entry name" value="TYPE II SECRETION SYSTEM PROTEIN K-RELATED"/>
    <property type="match status" value="1"/>
</dbReference>
<sequence>MLTIIQSRGIALVQVLIITAVLSVLALYFSQTARLQVYQARSAVEQAQAIINLHDTEAKLLFALLTEDKNPNLEAQQKINHPFMMWNFYGVPFEFKNGITITLQDLRGVLNLHYPESQRLKGLLTFYGLSNYDADLLTNKILDWQDTDQRSRYGLAEQAYRNGAVQDASELMHLDIPSELLTELSNNTTIYKKGGFNPMNSPEFLLRSILAPEVAEHVLRLRKNKQLTPQLFSQLTGIFDSEKVILYPSNMFVAQINSQVGNARVIKKVTWQLEPTKGQPVNVAAVENQ</sequence>
<keyword evidence="1" id="KW-0812">Transmembrane</keyword>
<dbReference type="EMBL" id="MWPV01000003">
    <property type="protein sequence ID" value="OUL57632.1"/>
    <property type="molecule type" value="Genomic_DNA"/>
</dbReference>
<reference evidence="2 3" key="1">
    <citation type="submission" date="2017-02" db="EMBL/GenBank/DDBJ databases">
        <title>Pseudoalteromonas ulvae TC14 Genome.</title>
        <authorList>
            <person name="Molmeret M."/>
        </authorList>
    </citation>
    <scope>NUCLEOTIDE SEQUENCE [LARGE SCALE GENOMIC DNA]</scope>
    <source>
        <strain evidence="2">TC14</strain>
    </source>
</reference>
<gene>
    <name evidence="2" type="ORF">B1199_11235</name>
</gene>
<keyword evidence="1" id="KW-1133">Transmembrane helix</keyword>
<evidence type="ECO:0000313" key="3">
    <source>
        <dbReference type="Proteomes" id="UP000194841"/>
    </source>
</evidence>
<proteinExistence type="predicted"/>
<dbReference type="PANTHER" id="PTHR38831">
    <property type="entry name" value="TYPE II SECRETION SYSTEM PROTEIN K"/>
    <property type="match status" value="1"/>
</dbReference>
<keyword evidence="3" id="KW-1185">Reference proteome</keyword>
<comment type="caution">
    <text evidence="2">The sequence shown here is derived from an EMBL/GenBank/DDBJ whole genome shotgun (WGS) entry which is preliminary data.</text>
</comment>
<dbReference type="InterPro" id="IPR038072">
    <property type="entry name" value="GspK_central_sf"/>
</dbReference>
<dbReference type="AlphaFoldDB" id="A0A244CPV3"/>
<dbReference type="OrthoDB" id="9181871at2"/>
<accession>A0A244CPV3</accession>
<dbReference type="InterPro" id="IPR005628">
    <property type="entry name" value="GspK"/>
</dbReference>
<organism evidence="2 3">
    <name type="scientific">Pseudoalteromonas ulvae</name>
    <dbReference type="NCBI Taxonomy" id="107327"/>
    <lineage>
        <taxon>Bacteria</taxon>
        <taxon>Pseudomonadati</taxon>
        <taxon>Pseudomonadota</taxon>
        <taxon>Gammaproteobacteria</taxon>
        <taxon>Alteromonadales</taxon>
        <taxon>Pseudoalteromonadaceae</taxon>
        <taxon>Pseudoalteromonas</taxon>
    </lineage>
</organism>
<evidence type="ECO:0000313" key="2">
    <source>
        <dbReference type="EMBL" id="OUL57632.1"/>
    </source>
</evidence>
<name>A0A244CPV3_PSEDV</name>
<dbReference type="SUPFAM" id="SSF158544">
    <property type="entry name" value="GspK insert domain-like"/>
    <property type="match status" value="1"/>
</dbReference>
<protein>
    <recommendedName>
        <fullName evidence="4">Type II secretion system protein K</fullName>
    </recommendedName>
</protein>